<name>A0A1Q2C636_ANAHA</name>
<dbReference type="Pfam" id="PF18941">
    <property type="entry name" value="DUF5688"/>
    <property type="match status" value="1"/>
</dbReference>
<dbReference type="InterPro" id="IPR043743">
    <property type="entry name" value="DUF5688"/>
</dbReference>
<reference evidence="1 2" key="1">
    <citation type="journal article" date="2016" name="Sci. Rep.">
        <title>Accelerated dysbiosis of gut microbiota during aggravation of DSS-induced colitis by a butyrate-producing bacterium.</title>
        <authorList>
            <person name="Zhang Q."/>
            <person name="Wu Y."/>
            <person name="Wang J."/>
            <person name="Wu G."/>
            <person name="Long W."/>
            <person name="Xue Z."/>
            <person name="Wang L."/>
            <person name="Zhang X."/>
            <person name="Pang X."/>
            <person name="Zhao Y."/>
            <person name="Zhao L."/>
            <person name="Zhang C."/>
        </authorList>
    </citation>
    <scope>NUCLEOTIDE SEQUENCE [LARGE SCALE GENOMIC DNA]</scope>
    <source>
        <strain evidence="1 2">BPB5</strain>
    </source>
</reference>
<dbReference type="EMBL" id="CP012098">
    <property type="protein sequence ID" value="AQP39059.1"/>
    <property type="molecule type" value="Genomic_DNA"/>
</dbReference>
<evidence type="ECO:0000313" key="2">
    <source>
        <dbReference type="Proteomes" id="UP000188159"/>
    </source>
</evidence>
<protein>
    <submittedName>
        <fullName evidence="1">Uncharacterized protein</fullName>
    </submittedName>
</protein>
<dbReference type="AlphaFoldDB" id="A0A1Q2C636"/>
<accession>A0A1Q2C636</accession>
<gene>
    <name evidence="1" type="ORF">DO83_05290</name>
</gene>
<proteinExistence type="predicted"/>
<evidence type="ECO:0000313" key="1">
    <source>
        <dbReference type="EMBL" id="AQP39059.1"/>
    </source>
</evidence>
<dbReference type="Proteomes" id="UP000188159">
    <property type="component" value="Chromosome"/>
</dbReference>
<organism evidence="1 2">
    <name type="scientific">Anaerostipes hadrus</name>
    <dbReference type="NCBI Taxonomy" id="649756"/>
    <lineage>
        <taxon>Bacteria</taxon>
        <taxon>Bacillati</taxon>
        <taxon>Bacillota</taxon>
        <taxon>Clostridia</taxon>
        <taxon>Lachnospirales</taxon>
        <taxon>Lachnospiraceae</taxon>
        <taxon>Anaerostipes</taxon>
    </lineage>
</organism>
<sequence length="202" mass="24472">MIDRKMRKNEKEGVMQRENERIIYHLMHFDEKDKEWSERPYLLLEDMAIVFDILDLDDRSIQRIDHKKANKEQWSDHFLWESAKKNTKQLLPAKFEPVYKDFRGHTEDRPVFMVSNKIQRYGAGVICYEDFLDDISRKYNKSLYLLPTSIHEMLLLFDDGEDPEEDLLHILEKSNQQLSKEEFLSENIYYYDKYMGELISLF</sequence>